<sequence>MQDDINTKALAYTQKHEGRCLAKVSPNTYLWACKKGHQWEAPYKNMKQNYRWCNICPNGLHLDGYNEELDLAFEYSGNQHYQIIPFFHPQGQMNLNAQIWRDWKKRALCYWEGVILITIPYCVVDLETFIRSALYAFGYIPIPT</sequence>
<dbReference type="EMBL" id="BLAL01000211">
    <property type="protein sequence ID" value="GES92085.1"/>
    <property type="molecule type" value="Genomic_DNA"/>
</dbReference>
<gene>
    <name evidence="1" type="ORF">RCL2_001888400</name>
</gene>
<dbReference type="Proteomes" id="UP000615446">
    <property type="component" value="Unassembled WGS sequence"/>
</dbReference>
<name>A0A8H3LUE7_9GLOM</name>
<proteinExistence type="predicted"/>
<evidence type="ECO:0000313" key="1">
    <source>
        <dbReference type="EMBL" id="GES92085.1"/>
    </source>
</evidence>
<organism evidence="1 2">
    <name type="scientific">Rhizophagus clarus</name>
    <dbReference type="NCBI Taxonomy" id="94130"/>
    <lineage>
        <taxon>Eukaryota</taxon>
        <taxon>Fungi</taxon>
        <taxon>Fungi incertae sedis</taxon>
        <taxon>Mucoromycota</taxon>
        <taxon>Glomeromycotina</taxon>
        <taxon>Glomeromycetes</taxon>
        <taxon>Glomerales</taxon>
        <taxon>Glomeraceae</taxon>
        <taxon>Rhizophagus</taxon>
    </lineage>
</organism>
<protein>
    <recommendedName>
        <fullName evidence="3">Zinc-ribbon domain-containing protein</fullName>
    </recommendedName>
</protein>
<comment type="caution">
    <text evidence="1">The sequence shown here is derived from an EMBL/GenBank/DDBJ whole genome shotgun (WGS) entry which is preliminary data.</text>
</comment>
<accession>A0A8H3LUE7</accession>
<dbReference type="AlphaFoldDB" id="A0A8H3LUE7"/>
<reference evidence="1" key="1">
    <citation type="submission" date="2019-10" db="EMBL/GenBank/DDBJ databases">
        <title>Conservation and host-specific expression of non-tandemly repeated heterogenous ribosome RNA gene in arbuscular mycorrhizal fungi.</title>
        <authorList>
            <person name="Maeda T."/>
            <person name="Kobayashi Y."/>
            <person name="Nakagawa T."/>
            <person name="Ezawa T."/>
            <person name="Yamaguchi K."/>
            <person name="Bino T."/>
            <person name="Nishimoto Y."/>
            <person name="Shigenobu S."/>
            <person name="Kawaguchi M."/>
        </authorList>
    </citation>
    <scope>NUCLEOTIDE SEQUENCE</scope>
    <source>
        <strain evidence="1">HR1</strain>
    </source>
</reference>
<evidence type="ECO:0008006" key="3">
    <source>
        <dbReference type="Google" id="ProtNLM"/>
    </source>
</evidence>
<dbReference type="OrthoDB" id="417450at2759"/>
<evidence type="ECO:0000313" key="2">
    <source>
        <dbReference type="Proteomes" id="UP000615446"/>
    </source>
</evidence>